<dbReference type="STRING" id="446471.Xcel_2810"/>
<evidence type="ECO:0000256" key="2">
    <source>
        <dbReference type="ARBA" id="ARBA00022741"/>
    </source>
</evidence>
<dbReference type="PROSITE" id="PS50893">
    <property type="entry name" value="ABC_TRANSPORTER_2"/>
    <property type="match status" value="1"/>
</dbReference>
<dbReference type="InterPro" id="IPR003439">
    <property type="entry name" value="ABC_transporter-like_ATP-bd"/>
</dbReference>
<proteinExistence type="predicted"/>
<dbReference type="GO" id="GO:0016887">
    <property type="term" value="F:ATP hydrolysis activity"/>
    <property type="evidence" value="ECO:0007669"/>
    <property type="project" value="InterPro"/>
</dbReference>
<dbReference type="SMART" id="SM00382">
    <property type="entry name" value="AAA"/>
    <property type="match status" value="1"/>
</dbReference>
<feature type="domain" description="ABC transporter" evidence="4">
    <location>
        <begin position="1"/>
        <end position="232"/>
    </location>
</feature>
<dbReference type="SUPFAM" id="SSF50331">
    <property type="entry name" value="MOP-like"/>
    <property type="match status" value="1"/>
</dbReference>
<dbReference type="InterPro" id="IPR050093">
    <property type="entry name" value="ABC_SmlMolc_Importer"/>
</dbReference>
<dbReference type="OrthoDB" id="9112331at2"/>
<evidence type="ECO:0000259" key="4">
    <source>
        <dbReference type="PROSITE" id="PS50893"/>
    </source>
</evidence>
<dbReference type="AlphaFoldDB" id="D1BYF2"/>
<sequence>MTFTFAARLPERGFDVALEVPAGRTLALLGPNGAGKSTLLATAAGLLRPPEARILLDGRALTVTDTGAWVPPHARGVGLLAQEPRLFPHLTVLDNVAFGPRSAGASRATARVRAMDWLAEVGLTDLAGRRPGSLSGGQAQRVAIARALAAEPRLVLLDEPLAALDVDVAPTLRHLLHRVLTGRTAVVATHDVLDALLLADDVAVLDGGRIVEHGPTRDVLSRPRSAFAARIAGLNLVTGTWERGALRTAGGEYVQGLPGEPSPAVRPVGTGGPSDAVAGPVDGTAAVAVFRPAAVAVHTTPPAAGSPRNTFVRTVRVLEPHGDLVRVRCDDLAADITPAATTDLALTPGTTVHLTIKAAETHLYPTT</sequence>
<dbReference type="PANTHER" id="PTHR42781:SF4">
    <property type="entry name" value="SPERMIDINE_PUTRESCINE IMPORT ATP-BINDING PROTEIN POTA"/>
    <property type="match status" value="1"/>
</dbReference>
<dbReference type="InterPro" id="IPR003593">
    <property type="entry name" value="AAA+_ATPase"/>
</dbReference>
<accession>D1BYF2</accession>
<dbReference type="InterPro" id="IPR017871">
    <property type="entry name" value="ABC_transporter-like_CS"/>
</dbReference>
<keyword evidence="3" id="KW-0067">ATP-binding</keyword>
<reference evidence="5 6" key="2">
    <citation type="journal article" date="2010" name="Stand. Genomic Sci.">
        <title>Complete genome sequence of Xylanimonas cellulosilytica type strain (XIL07).</title>
        <authorList>
            <person name="Foster B."/>
            <person name="Pukall R."/>
            <person name="Abt B."/>
            <person name="Nolan M."/>
            <person name="Glavina Del Rio T."/>
            <person name="Chen F."/>
            <person name="Lucas S."/>
            <person name="Tice H."/>
            <person name="Pitluck S."/>
            <person name="Cheng J.-F."/>
            <person name="Chertkov O."/>
            <person name="Brettin T."/>
            <person name="Han C."/>
            <person name="Detter J.C."/>
            <person name="Bruce D."/>
            <person name="Goodwin L."/>
            <person name="Ivanova N."/>
            <person name="Mavromatis K."/>
            <person name="Pati A."/>
            <person name="Mikhailova N."/>
            <person name="Chen A."/>
            <person name="Palaniappan K."/>
            <person name="Land M."/>
            <person name="Hauser L."/>
            <person name="Chang Y.-J."/>
            <person name="Jeffries C.D."/>
            <person name="Chain P."/>
            <person name="Rohde M."/>
            <person name="Goeker M."/>
            <person name="Bristow J."/>
            <person name="Eisen J.A."/>
            <person name="Markowitz V."/>
            <person name="Hugenholtz P."/>
            <person name="Kyrpides N.C."/>
            <person name="Klenk H.-P."/>
            <person name="Lapidus A."/>
        </authorList>
    </citation>
    <scope>NUCLEOTIDE SEQUENCE [LARGE SCALE GENOMIC DNA]</scope>
    <source>
        <strain evidence="6">DSM 15894 / CECT 5975 / LMG 20990 / XIL07</strain>
    </source>
</reference>
<evidence type="ECO:0000313" key="5">
    <source>
        <dbReference type="EMBL" id="ACZ31824.1"/>
    </source>
</evidence>
<dbReference type="Pfam" id="PF03459">
    <property type="entry name" value="TOBE"/>
    <property type="match status" value="1"/>
</dbReference>
<dbReference type="HOGENOM" id="CLU_000604_1_1_11"/>
<dbReference type="Pfam" id="PF00005">
    <property type="entry name" value="ABC_tran"/>
    <property type="match status" value="1"/>
</dbReference>
<dbReference type="Gene3D" id="3.40.50.300">
    <property type="entry name" value="P-loop containing nucleotide triphosphate hydrolases"/>
    <property type="match status" value="1"/>
</dbReference>
<dbReference type="Proteomes" id="UP000002255">
    <property type="component" value="Chromosome"/>
</dbReference>
<name>D1BYF2_XYLCX</name>
<evidence type="ECO:0000256" key="3">
    <source>
        <dbReference type="ARBA" id="ARBA00022840"/>
    </source>
</evidence>
<dbReference type="InterPro" id="IPR027417">
    <property type="entry name" value="P-loop_NTPase"/>
</dbReference>
<evidence type="ECO:0000256" key="1">
    <source>
        <dbReference type="ARBA" id="ARBA00022448"/>
    </source>
</evidence>
<dbReference type="PANTHER" id="PTHR42781">
    <property type="entry name" value="SPERMIDINE/PUTRESCINE IMPORT ATP-BINDING PROTEIN POTA"/>
    <property type="match status" value="1"/>
</dbReference>
<keyword evidence="2" id="KW-0547">Nucleotide-binding</keyword>
<dbReference type="eggNOG" id="COG3842">
    <property type="taxonomic scope" value="Bacteria"/>
</dbReference>
<dbReference type="RefSeq" id="WP_012879566.1">
    <property type="nucleotide sequence ID" value="NC_013530.1"/>
</dbReference>
<gene>
    <name evidence="5" type="ordered locus">Xcel_2810</name>
</gene>
<organism evidence="5 6">
    <name type="scientific">Xylanimonas cellulosilytica (strain DSM 15894 / JCM 12276 / CECT 5975 / KCTC 9989 / LMG 20990 / NBRC 107835 / XIL07)</name>
    <dbReference type="NCBI Taxonomy" id="446471"/>
    <lineage>
        <taxon>Bacteria</taxon>
        <taxon>Bacillati</taxon>
        <taxon>Actinomycetota</taxon>
        <taxon>Actinomycetes</taxon>
        <taxon>Micrococcales</taxon>
        <taxon>Promicromonosporaceae</taxon>
        <taxon>Xylanimonas</taxon>
    </lineage>
</organism>
<protein>
    <submittedName>
        <fullName evidence="5">ABC transporter related protein</fullName>
    </submittedName>
</protein>
<dbReference type="EMBL" id="CP001821">
    <property type="protein sequence ID" value="ACZ31824.1"/>
    <property type="molecule type" value="Genomic_DNA"/>
</dbReference>
<keyword evidence="1" id="KW-0813">Transport</keyword>
<keyword evidence="6" id="KW-1185">Reference proteome</keyword>
<dbReference type="InterPro" id="IPR005116">
    <property type="entry name" value="Transp-assoc_OB_typ1"/>
</dbReference>
<dbReference type="Gene3D" id="2.40.50.100">
    <property type="match status" value="1"/>
</dbReference>
<dbReference type="SUPFAM" id="SSF52540">
    <property type="entry name" value="P-loop containing nucleoside triphosphate hydrolases"/>
    <property type="match status" value="1"/>
</dbReference>
<dbReference type="InterPro" id="IPR008995">
    <property type="entry name" value="Mo/tungstate-bd_C_term_dom"/>
</dbReference>
<dbReference type="PROSITE" id="PS00211">
    <property type="entry name" value="ABC_TRANSPORTER_1"/>
    <property type="match status" value="1"/>
</dbReference>
<dbReference type="GO" id="GO:0005524">
    <property type="term" value="F:ATP binding"/>
    <property type="evidence" value="ECO:0007669"/>
    <property type="project" value="UniProtKB-KW"/>
</dbReference>
<reference evidence="6" key="1">
    <citation type="submission" date="2009-11" db="EMBL/GenBank/DDBJ databases">
        <title>The complete chromosome of Xylanimonas cellulosilytica DSM 15894.</title>
        <authorList>
            <consortium name="US DOE Joint Genome Institute (JGI-PGF)"/>
            <person name="Lucas S."/>
            <person name="Copeland A."/>
            <person name="Lapidus A."/>
            <person name="Glavina del Rio T."/>
            <person name="Dalin E."/>
            <person name="Tice H."/>
            <person name="Bruce D."/>
            <person name="Goodwin L."/>
            <person name="Pitluck S."/>
            <person name="Kyrpides N."/>
            <person name="Mavromatis K."/>
            <person name="Ivanova N."/>
            <person name="Mikhailova N."/>
            <person name="Foster B."/>
            <person name="Clum A."/>
            <person name="Brettin T."/>
            <person name="Detter J.C."/>
            <person name="Han C."/>
            <person name="Larimer F."/>
            <person name="Land M."/>
            <person name="Hauser L."/>
            <person name="Markowitz V."/>
            <person name="Cheng J.F."/>
            <person name="Hugenholtz P."/>
            <person name="Woyke T."/>
            <person name="Wu D."/>
            <person name="Gehrich-Schroeter G."/>
            <person name="Schneider S."/>
            <person name="Pukall S.R."/>
            <person name="Klenk H.P."/>
            <person name="Eisen J.A."/>
        </authorList>
    </citation>
    <scope>NUCLEOTIDE SEQUENCE [LARGE SCALE GENOMIC DNA]</scope>
    <source>
        <strain evidence="6">DSM 15894 / CECT 5975 / LMG 20990 / XIL07</strain>
    </source>
</reference>
<dbReference type="KEGG" id="xce:Xcel_2810"/>
<evidence type="ECO:0000313" key="6">
    <source>
        <dbReference type="Proteomes" id="UP000002255"/>
    </source>
</evidence>